<accession>A0A4Q7IQ03</accession>
<dbReference type="Gene3D" id="3.30.450.40">
    <property type="match status" value="1"/>
</dbReference>
<dbReference type="SUPFAM" id="SSF55785">
    <property type="entry name" value="PYP-like sensor domain (PAS domain)"/>
    <property type="match status" value="1"/>
</dbReference>
<dbReference type="NCBIfam" id="TIGR00254">
    <property type="entry name" value="GGDEF"/>
    <property type="match status" value="1"/>
</dbReference>
<dbReference type="InterPro" id="IPR029787">
    <property type="entry name" value="Nucleotide_cyclase"/>
</dbReference>
<dbReference type="PROSITE" id="PS50887">
    <property type="entry name" value="GGDEF"/>
    <property type="match status" value="1"/>
</dbReference>
<proteinExistence type="predicted"/>
<dbReference type="AlphaFoldDB" id="A0A4Q7IQ03"/>
<evidence type="ECO:0000259" key="1">
    <source>
        <dbReference type="PROSITE" id="PS50112"/>
    </source>
</evidence>
<organism evidence="3 4">
    <name type="scientific">Pseudoalteromonas phenolica</name>
    <dbReference type="NCBI Taxonomy" id="161398"/>
    <lineage>
        <taxon>Bacteria</taxon>
        <taxon>Pseudomonadati</taxon>
        <taxon>Pseudomonadota</taxon>
        <taxon>Gammaproteobacteria</taxon>
        <taxon>Alteromonadales</taxon>
        <taxon>Pseudoalteromonadaceae</taxon>
        <taxon>Pseudoalteromonas</taxon>
    </lineage>
</organism>
<dbReference type="NCBIfam" id="TIGR00229">
    <property type="entry name" value="sensory_box"/>
    <property type="match status" value="1"/>
</dbReference>
<dbReference type="SMART" id="SM00267">
    <property type="entry name" value="GGDEF"/>
    <property type="match status" value="1"/>
</dbReference>
<dbReference type="SUPFAM" id="SSF55073">
    <property type="entry name" value="Nucleotide cyclase"/>
    <property type="match status" value="1"/>
</dbReference>
<evidence type="ECO:0000313" key="4">
    <source>
        <dbReference type="Proteomes" id="UP000291338"/>
    </source>
</evidence>
<dbReference type="CDD" id="cd00130">
    <property type="entry name" value="PAS"/>
    <property type="match status" value="1"/>
</dbReference>
<reference evidence="3 4" key="1">
    <citation type="submission" date="2018-01" db="EMBL/GenBank/DDBJ databases">
        <title>Co-occurrence of chitin degradation, pigmentation and bioactivity in marine Pseudoalteromonas.</title>
        <authorList>
            <person name="Paulsen S."/>
            <person name="Gram L."/>
            <person name="Machado H."/>
        </authorList>
    </citation>
    <scope>NUCLEOTIDE SEQUENCE [LARGE SCALE GENOMIC DNA]</scope>
    <source>
        <strain evidence="3 4">S3898</strain>
    </source>
</reference>
<dbReference type="PROSITE" id="PS50112">
    <property type="entry name" value="PAS"/>
    <property type="match status" value="1"/>
</dbReference>
<dbReference type="InterPro" id="IPR035965">
    <property type="entry name" value="PAS-like_dom_sf"/>
</dbReference>
<gene>
    <name evidence="3" type="ORF">C1E23_04020</name>
</gene>
<protein>
    <recommendedName>
        <fullName evidence="5">Diguanylate cyclase</fullName>
    </recommendedName>
</protein>
<dbReference type="EMBL" id="PPSX01000015">
    <property type="protein sequence ID" value="RZQ54384.1"/>
    <property type="molecule type" value="Genomic_DNA"/>
</dbReference>
<comment type="caution">
    <text evidence="3">The sequence shown here is derived from an EMBL/GenBank/DDBJ whole genome shotgun (WGS) entry which is preliminary data.</text>
</comment>
<dbReference type="PANTHER" id="PTHR46663">
    <property type="entry name" value="DIGUANYLATE CYCLASE DGCT-RELATED"/>
    <property type="match status" value="1"/>
</dbReference>
<feature type="domain" description="GGDEF" evidence="2">
    <location>
        <begin position="317"/>
        <end position="437"/>
    </location>
</feature>
<dbReference type="SMART" id="SM00091">
    <property type="entry name" value="PAS"/>
    <property type="match status" value="1"/>
</dbReference>
<dbReference type="PANTHER" id="PTHR46663:SF2">
    <property type="entry name" value="GGDEF DOMAIN-CONTAINING PROTEIN"/>
    <property type="match status" value="1"/>
</dbReference>
<dbReference type="InterPro" id="IPR029016">
    <property type="entry name" value="GAF-like_dom_sf"/>
</dbReference>
<evidence type="ECO:0000313" key="3">
    <source>
        <dbReference type="EMBL" id="RZQ54384.1"/>
    </source>
</evidence>
<dbReference type="SUPFAM" id="SSF55781">
    <property type="entry name" value="GAF domain-like"/>
    <property type="match status" value="1"/>
</dbReference>
<feature type="domain" description="PAS" evidence="1">
    <location>
        <begin position="168"/>
        <end position="221"/>
    </location>
</feature>
<evidence type="ECO:0008006" key="5">
    <source>
        <dbReference type="Google" id="ProtNLM"/>
    </source>
</evidence>
<dbReference type="CDD" id="cd01949">
    <property type="entry name" value="GGDEF"/>
    <property type="match status" value="1"/>
</dbReference>
<evidence type="ECO:0000259" key="2">
    <source>
        <dbReference type="PROSITE" id="PS50887"/>
    </source>
</evidence>
<dbReference type="Pfam" id="PF13426">
    <property type="entry name" value="PAS_9"/>
    <property type="match status" value="1"/>
</dbReference>
<dbReference type="Gene3D" id="3.30.450.20">
    <property type="entry name" value="PAS domain"/>
    <property type="match status" value="1"/>
</dbReference>
<dbReference type="Pfam" id="PF00990">
    <property type="entry name" value="GGDEF"/>
    <property type="match status" value="1"/>
</dbReference>
<dbReference type="RefSeq" id="WP_130254341.1">
    <property type="nucleotide sequence ID" value="NZ_PPSX01000015.1"/>
</dbReference>
<dbReference type="InterPro" id="IPR000014">
    <property type="entry name" value="PAS"/>
</dbReference>
<dbReference type="InterPro" id="IPR052163">
    <property type="entry name" value="DGC-Regulatory_Protein"/>
</dbReference>
<sequence>MMAQIYESSSGVILQYRQGVFNVVSTNSNVDNFLAKNINWPWEMKSFCRRIMETKDKLYVNDAEASDEWCCVPPVQEGPVRSYLSFMLFWPDGSLFGSFCVIDTKPTNYSDALIDALQQLKLIVESELKHTWDALKIRSILADRFSAGELNSNDKPELELVKRALRLQESINTATLASLMDVVVRTDDKGSILSANQSVVLMFGYSNTDLIGANINTLLHEIEESYSENKQHYGLIDALQAKHKDGHLFYVQRTVTSINVAGQSQFIYLVSYITDKIQNQEILKQLALYDGLTECANRHLLAERFKYEVARSAREDSTFSLAFIDLNNFKPINDSFAHETGDMVLKEVAKRLKQSVRGHDLVVRYGGDEFIVLLSNKISESIIHQKLYNALSHPISYQDQALTISGSIGVANYPGHGDTLEILISHADKKCIKIKRR</sequence>
<dbReference type="Gene3D" id="3.30.70.270">
    <property type="match status" value="1"/>
</dbReference>
<name>A0A4Q7IQ03_9GAMM</name>
<dbReference type="InterPro" id="IPR000160">
    <property type="entry name" value="GGDEF_dom"/>
</dbReference>
<dbReference type="InterPro" id="IPR043128">
    <property type="entry name" value="Rev_trsase/Diguanyl_cyclase"/>
</dbReference>
<dbReference type="Proteomes" id="UP000291338">
    <property type="component" value="Unassembled WGS sequence"/>
</dbReference>